<dbReference type="PANTHER" id="PTHR35526">
    <property type="entry name" value="ANTI-SIGMA-F FACTOR RSBW-RELATED"/>
    <property type="match status" value="1"/>
</dbReference>
<dbReference type="PATRIC" id="fig|1003195.29.peg.6721"/>
<sequence>MTVAQHNAVQMEPFLAIAPPDRCFDLTIERHSSNAELDQHDRRRPGVIRRICRAKLRHWGTCDDLTNDVLLASTELVTNALKHSYGARIRVSLSCWPGAVRIDVDDGAPSPPACPRSAGLLDEDGRGLAIVAALADAWGRSGSTTWCLLTADASEQPHGNLPLPPSGHLANPTTIRPASQE</sequence>
<dbReference type="HOGENOM" id="CLU_090336_4_5_11"/>
<reference evidence="5" key="1">
    <citation type="submission" date="2011-12" db="EMBL/GenBank/DDBJ databases">
        <title>Complete genome sequence of Streptomyces cattleya strain DSM 46488.</title>
        <authorList>
            <person name="Ou H.-Y."/>
            <person name="Li P."/>
            <person name="Zhao C."/>
            <person name="O'Hagan D."/>
            <person name="Deng Z."/>
        </authorList>
    </citation>
    <scope>NUCLEOTIDE SEQUENCE [LARGE SCALE GENOMIC DNA]</scope>
    <source>
        <strain evidence="5">ATCC 35852 / DSM 46488 / JCM 4925 / NBRC 14057 / NRRL 8057</strain>
        <plasmid evidence="5">Plasmid pSCATT</plasmid>
    </source>
</reference>
<evidence type="ECO:0000256" key="1">
    <source>
        <dbReference type="ARBA" id="ARBA00022527"/>
    </source>
</evidence>
<evidence type="ECO:0000313" key="5">
    <source>
        <dbReference type="Proteomes" id="UP000007842"/>
    </source>
</evidence>
<dbReference type="Pfam" id="PF13581">
    <property type="entry name" value="HATPase_c_2"/>
    <property type="match status" value="1"/>
</dbReference>
<proteinExistence type="predicted"/>
<dbReference type="InterPro" id="IPR003594">
    <property type="entry name" value="HATPase_dom"/>
</dbReference>
<feature type="region of interest" description="Disordered" evidence="2">
    <location>
        <begin position="158"/>
        <end position="181"/>
    </location>
</feature>
<dbReference type="InterPro" id="IPR036890">
    <property type="entry name" value="HATPase_C_sf"/>
</dbReference>
<dbReference type="EMBL" id="CP003229">
    <property type="protein sequence ID" value="AEW99118.1"/>
    <property type="molecule type" value="Genomic_DNA"/>
</dbReference>
<dbReference type="InterPro" id="IPR050267">
    <property type="entry name" value="Anti-sigma-factor_SerPK"/>
</dbReference>
<evidence type="ECO:0000313" key="4">
    <source>
        <dbReference type="EMBL" id="AEW99118.1"/>
    </source>
</evidence>
<dbReference type="GO" id="GO:0004674">
    <property type="term" value="F:protein serine/threonine kinase activity"/>
    <property type="evidence" value="ECO:0007669"/>
    <property type="project" value="UniProtKB-KW"/>
</dbReference>
<dbReference type="CDD" id="cd16936">
    <property type="entry name" value="HATPase_RsbW-like"/>
    <property type="match status" value="1"/>
</dbReference>
<keyword evidence="1" id="KW-0418">Kinase</keyword>
<dbReference type="RefSeq" id="WP_014626924.1">
    <property type="nucleotide sequence ID" value="NC_016113.1"/>
</dbReference>
<dbReference type="Proteomes" id="UP000007842">
    <property type="component" value="Plasmid pSCATT"/>
</dbReference>
<dbReference type="PANTHER" id="PTHR35526:SF3">
    <property type="entry name" value="ANTI-SIGMA-F FACTOR RSBW"/>
    <property type="match status" value="1"/>
</dbReference>
<dbReference type="KEGG" id="scy:SCATT_p09250"/>
<evidence type="ECO:0000256" key="2">
    <source>
        <dbReference type="SAM" id="MobiDB-lite"/>
    </source>
</evidence>
<keyword evidence="4" id="KW-0614">Plasmid</keyword>
<feature type="compositionally biased region" description="Polar residues" evidence="2">
    <location>
        <begin position="171"/>
        <end position="181"/>
    </location>
</feature>
<organism evidence="4 5">
    <name type="scientific">Streptantibioticus cattleyicolor (strain ATCC 35852 / DSM 46488 / JCM 4925 / NBRC 14057 / NRRL 8057)</name>
    <name type="common">Streptomyces cattleya</name>
    <dbReference type="NCBI Taxonomy" id="1003195"/>
    <lineage>
        <taxon>Bacteria</taxon>
        <taxon>Bacillati</taxon>
        <taxon>Actinomycetota</taxon>
        <taxon>Actinomycetes</taxon>
        <taxon>Kitasatosporales</taxon>
        <taxon>Streptomycetaceae</taxon>
        <taxon>Streptantibioticus</taxon>
    </lineage>
</organism>
<keyword evidence="1" id="KW-0723">Serine/threonine-protein kinase</keyword>
<name>G8XDH2_STREN</name>
<feature type="domain" description="Histidine kinase/HSP90-like ATPase" evidence="3">
    <location>
        <begin position="47"/>
        <end position="138"/>
    </location>
</feature>
<gene>
    <name evidence="4" type="ordered locus">SCATT_p09250</name>
</gene>
<accession>G8XDH2</accession>
<geneLocation type="plasmid" evidence="4 5">
    <name>pSCATT</name>
</geneLocation>
<keyword evidence="5" id="KW-1185">Reference proteome</keyword>
<dbReference type="Gene3D" id="3.30.565.10">
    <property type="entry name" value="Histidine kinase-like ATPase, C-terminal domain"/>
    <property type="match status" value="1"/>
</dbReference>
<keyword evidence="1" id="KW-0808">Transferase</keyword>
<evidence type="ECO:0000259" key="3">
    <source>
        <dbReference type="Pfam" id="PF13581"/>
    </source>
</evidence>
<dbReference type="AlphaFoldDB" id="G8XDH2"/>
<dbReference type="SUPFAM" id="SSF55874">
    <property type="entry name" value="ATPase domain of HSP90 chaperone/DNA topoisomerase II/histidine kinase"/>
    <property type="match status" value="1"/>
</dbReference>
<protein>
    <recommendedName>
        <fullName evidence="3">Histidine kinase/HSP90-like ATPase domain-containing protein</fullName>
    </recommendedName>
</protein>